<keyword evidence="1" id="KW-0732">Signal</keyword>
<evidence type="ECO:0000313" key="3">
    <source>
        <dbReference type="Proteomes" id="UP000032214"/>
    </source>
</evidence>
<dbReference type="EMBL" id="ARQD01000007">
    <property type="protein sequence ID" value="KIX84871.1"/>
    <property type="molecule type" value="Genomic_DNA"/>
</dbReference>
<reference evidence="2 3" key="1">
    <citation type="journal article" date="2013" name="Proc. Natl. Acad. Sci. U.S.A.">
        <title>Candidate phylum TM6 genome recovered from a hospital sink biofilm provides genomic insights into this uncultivated phylum.</title>
        <authorList>
            <person name="McLean J.S."/>
            <person name="Lombardo M.J."/>
            <person name="Badger J.H."/>
            <person name="Edlund A."/>
            <person name="Novotny M."/>
            <person name="Yee-Greenbaum J."/>
            <person name="Vyahhi N."/>
            <person name="Hall A.P."/>
            <person name="Yang Y."/>
            <person name="Dupont C.L."/>
            <person name="Ziegler M.G."/>
            <person name="Chitsaz H."/>
            <person name="Allen A.E."/>
            <person name="Yooseph S."/>
            <person name="Tesler G."/>
            <person name="Pevzner P.A."/>
            <person name="Friedman R.M."/>
            <person name="Nealson K.H."/>
            <person name="Venter J.C."/>
            <person name="Lasken R.S."/>
        </authorList>
    </citation>
    <scope>NUCLEOTIDE SEQUENCE [LARGE SCALE GENOMIC DNA]</scope>
    <source>
        <strain evidence="2 3">TM6SC1</strain>
    </source>
</reference>
<dbReference type="Proteomes" id="UP000032214">
    <property type="component" value="Unassembled WGS sequence"/>
</dbReference>
<keyword evidence="3" id="KW-1185">Reference proteome</keyword>
<feature type="signal peptide" evidence="1">
    <location>
        <begin position="1"/>
        <end position="19"/>
    </location>
</feature>
<proteinExistence type="predicted"/>
<feature type="chain" id="PRO_5002255970" description="4Fe-4S ferredoxin-type domain-containing protein" evidence="1">
    <location>
        <begin position="20"/>
        <end position="125"/>
    </location>
</feature>
<name>A0A0D2JD47_9BACT</name>
<sequence>MKKSLLSLALLVIAGALSTADMDASFWNRRNCNKGACAPKTCDTGCNTVNEDCHWTPPCRTQTCTSTHCTPDHYRKVFRIEIIPGKQISKTHTVRVPMVYDGCFLEGVNDYAGCTNENNEEMVME</sequence>
<evidence type="ECO:0000256" key="1">
    <source>
        <dbReference type="SAM" id="SignalP"/>
    </source>
</evidence>
<gene>
    <name evidence="2" type="ORF">J120_05100</name>
</gene>
<organism evidence="2 3">
    <name type="scientific">candidate division TM6 bacterium JCVI TM6SC1</name>
    <dbReference type="NCBI Taxonomy" id="1306947"/>
    <lineage>
        <taxon>Bacteria</taxon>
        <taxon>Candidatus Babelota</taxon>
        <taxon>Vermiphilus</taxon>
    </lineage>
</organism>
<evidence type="ECO:0000313" key="2">
    <source>
        <dbReference type="EMBL" id="KIX84871.1"/>
    </source>
</evidence>
<accession>A0A0D2JD47</accession>
<dbReference type="AlphaFoldDB" id="A0A0D2JD47"/>
<protein>
    <recommendedName>
        <fullName evidence="4">4Fe-4S ferredoxin-type domain-containing protein</fullName>
    </recommendedName>
</protein>
<comment type="caution">
    <text evidence="2">The sequence shown here is derived from an EMBL/GenBank/DDBJ whole genome shotgun (WGS) entry which is preliminary data.</text>
</comment>
<evidence type="ECO:0008006" key="4">
    <source>
        <dbReference type="Google" id="ProtNLM"/>
    </source>
</evidence>